<proteinExistence type="predicted"/>
<dbReference type="InterPro" id="IPR010982">
    <property type="entry name" value="Lambda_DNA-bd_dom_sf"/>
</dbReference>
<dbReference type="GO" id="GO:0003677">
    <property type="term" value="F:DNA binding"/>
    <property type="evidence" value="ECO:0007669"/>
    <property type="project" value="UniProtKB-KW"/>
</dbReference>
<evidence type="ECO:0000259" key="1">
    <source>
        <dbReference type="PROSITE" id="PS50943"/>
    </source>
</evidence>
<dbReference type="Proteomes" id="UP000074382">
    <property type="component" value="Unassembled WGS sequence"/>
</dbReference>
<dbReference type="Pfam" id="PF19054">
    <property type="entry name" value="DUF5753"/>
    <property type="match status" value="1"/>
</dbReference>
<evidence type="ECO:0000313" key="3">
    <source>
        <dbReference type="Proteomes" id="UP000074382"/>
    </source>
</evidence>
<feature type="domain" description="HTH cro/C1-type" evidence="1">
    <location>
        <begin position="15"/>
        <end position="71"/>
    </location>
</feature>
<name>A0A147KK42_THECS</name>
<gene>
    <name evidence="2" type="ORF">AC529_05505</name>
</gene>
<dbReference type="CDD" id="cd00093">
    <property type="entry name" value="HTH_XRE"/>
    <property type="match status" value="1"/>
</dbReference>
<reference evidence="3" key="1">
    <citation type="journal article" date="2017" name="Acta Aliment.">
        <title>Plant polysaccharide degrading enzyme system of Thermpbifida cellulosilytica TB100 revealed by de novo genome project data.</title>
        <authorList>
            <person name="Toth A."/>
            <person name="Baka E."/>
            <person name="Luzics S."/>
            <person name="Bata-Vidacs I."/>
            <person name="Nagy I."/>
            <person name="Balint B."/>
            <person name="Herceg R."/>
            <person name="Olasz F."/>
            <person name="Wilk T."/>
            <person name="Nagy T."/>
            <person name="Kriszt B."/>
            <person name="Nagy I."/>
            <person name="Kukolya J."/>
        </authorList>
    </citation>
    <scope>NUCLEOTIDE SEQUENCE [LARGE SCALE GENOMIC DNA]</scope>
    <source>
        <strain evidence="3">TB100</strain>
    </source>
</reference>
<accession>A0A147KK42</accession>
<dbReference type="SMART" id="SM00530">
    <property type="entry name" value="HTH_XRE"/>
    <property type="match status" value="1"/>
</dbReference>
<protein>
    <submittedName>
        <fullName evidence="2">DNA-binding protein</fullName>
    </submittedName>
</protein>
<keyword evidence="3" id="KW-1185">Reference proteome</keyword>
<sequence>MTDYQTARTSLGARLREIRMEAGLSGRALAQALGWHPSKVSKLELGRQTASVADLKAWAAACDVPETAAELLAMRRTLETHYASWRRQLAGGTRARQATFVDVESRMRRLRAFETAVVPGLMQTPDYARYVLRNVVALHGAPDDVEAGVRTRMERARVLEDPGKTFDIVLWEPVLYARVCPGEVMVGQLDRIAELIIRKGSMIGIVPLHIRLPAIPEHGFWIFDDDRVNVETVGAELSLTDNDAIEPYRRVFARLSQAALRGQAALRLVARARHQLVPV</sequence>
<dbReference type="Pfam" id="PF13560">
    <property type="entry name" value="HTH_31"/>
    <property type="match status" value="1"/>
</dbReference>
<dbReference type="AlphaFoldDB" id="A0A147KK42"/>
<organism evidence="2 3">
    <name type="scientific">Thermobifida cellulosilytica TB100</name>
    <dbReference type="NCBI Taxonomy" id="665004"/>
    <lineage>
        <taxon>Bacteria</taxon>
        <taxon>Bacillati</taxon>
        <taxon>Actinomycetota</taxon>
        <taxon>Actinomycetes</taxon>
        <taxon>Streptosporangiales</taxon>
        <taxon>Nocardiopsidaceae</taxon>
        <taxon>Thermobifida</taxon>
    </lineage>
</organism>
<comment type="caution">
    <text evidence="2">The sequence shown here is derived from an EMBL/GenBank/DDBJ whole genome shotgun (WGS) entry which is preliminary data.</text>
</comment>
<dbReference type="InterPro" id="IPR001387">
    <property type="entry name" value="Cro/C1-type_HTH"/>
</dbReference>
<dbReference type="PROSITE" id="PS50943">
    <property type="entry name" value="HTH_CROC1"/>
    <property type="match status" value="1"/>
</dbReference>
<dbReference type="SUPFAM" id="SSF47413">
    <property type="entry name" value="lambda repressor-like DNA-binding domains"/>
    <property type="match status" value="1"/>
</dbReference>
<dbReference type="PATRIC" id="fig|665004.4.peg.1546"/>
<dbReference type="OrthoDB" id="4966777at2"/>
<evidence type="ECO:0000313" key="2">
    <source>
        <dbReference type="EMBL" id="KUP97690.1"/>
    </source>
</evidence>
<dbReference type="InterPro" id="IPR043917">
    <property type="entry name" value="DUF5753"/>
</dbReference>
<dbReference type="STRING" id="665004.AC529_05505"/>
<dbReference type="RefSeq" id="WP_068754899.1">
    <property type="nucleotide sequence ID" value="NZ_KQ950181.1"/>
</dbReference>
<keyword evidence="2" id="KW-0238">DNA-binding</keyword>
<dbReference type="EMBL" id="LGEM01000021">
    <property type="protein sequence ID" value="KUP97690.1"/>
    <property type="molecule type" value="Genomic_DNA"/>
</dbReference>
<dbReference type="Gene3D" id="1.10.260.40">
    <property type="entry name" value="lambda repressor-like DNA-binding domains"/>
    <property type="match status" value="1"/>
</dbReference>